<keyword evidence="2" id="KW-1185">Reference proteome</keyword>
<accession>A0A0A8J9D8</accession>
<evidence type="ECO:0000313" key="2">
    <source>
        <dbReference type="Proteomes" id="UP000203794"/>
    </source>
</evidence>
<name>A0A0A8J9D8_9CAUD</name>
<evidence type="ECO:0000313" key="1">
    <source>
        <dbReference type="EMBL" id="BAQ02663.1"/>
    </source>
</evidence>
<dbReference type="RefSeq" id="YP_009212984.1">
    <property type="nucleotide sequence ID" value="NC_028950.1"/>
</dbReference>
<dbReference type="KEGG" id="vg:26639576"/>
<reference evidence="1 2" key="1">
    <citation type="submission" date="2014-12" db="EMBL/GenBank/DDBJ databases">
        <title>Genome analysis of a novel jumbo phage RSL2 infecting the phytopathogen Ralstonia solanacearum.</title>
        <authorList>
            <person name="Kawasaki T."/>
            <person name="Fujie M."/>
            <person name="Chatchawankanphanich O."/>
            <person name="Ogata H."/>
            <person name="Yamada T."/>
        </authorList>
    </citation>
    <scope>NUCLEOTIDE SEQUENCE [LARGE SCALE GENOMIC DNA]</scope>
    <source>
        <strain evidence="1 2">RSL2</strain>
    </source>
</reference>
<dbReference type="GeneID" id="26639576"/>
<proteinExistence type="predicted"/>
<dbReference type="Proteomes" id="UP000203794">
    <property type="component" value="Segment"/>
</dbReference>
<protein>
    <submittedName>
        <fullName evidence="1">Uncharacterized protein</fullName>
    </submittedName>
</protein>
<dbReference type="EMBL" id="AP014693">
    <property type="protein sequence ID" value="BAQ02663.1"/>
    <property type="molecule type" value="Genomic_DNA"/>
</dbReference>
<dbReference type="OrthoDB" id="31966at10239"/>
<organism evidence="1 2">
    <name type="scientific">Ralstonia phage RSL2</name>
    <dbReference type="NCBI Taxonomy" id="1585840"/>
    <lineage>
        <taxon>Viruses</taxon>
        <taxon>Duplodnaviria</taxon>
        <taxon>Heunggongvirae</taxon>
        <taxon>Uroviricota</taxon>
        <taxon>Caudoviricetes</taxon>
        <taxon>Chimalliviridae</taxon>
        <taxon>Chiangmaivirus</taxon>
        <taxon>Chiangmaivirus RSL2</taxon>
    </lineage>
</organism>
<sequence length="142" mass="16133">MVDMNSLDAVKKMLKKELTEFSGKPFRRFKSEQEVKDVFFDLLAKALKLGLYSYDPTLGEIAWYIGKEHEIDLFSRLEGADDRFIANIVREVLDADGWTNVIILPPVTGSNRILIKMRHDDIRSGVVIGAIPPAPMKIVKKK</sequence>